<evidence type="ECO:0000259" key="2">
    <source>
        <dbReference type="Pfam" id="PF01370"/>
    </source>
</evidence>
<dbReference type="EMBL" id="JALJOR010000002">
    <property type="protein sequence ID" value="KAK9824102.1"/>
    <property type="molecule type" value="Genomic_DNA"/>
</dbReference>
<comment type="caution">
    <text evidence="3">The sequence shown here is derived from an EMBL/GenBank/DDBJ whole genome shotgun (WGS) entry which is preliminary data.</text>
</comment>
<sequence>MLLLRRLPSASSLRALQPLLAGDGGRREASQLTKVGPLALTNKGLKAGPGGRSSVSGVVATVFGCSGFLGRYVVNALAQSGSQVVCPFRCDDLDVQHLRQMGDLGQIVYLKDFKLRSDEAVRHAIHRSNVVINLLGIEKETMNYTFDEVHVDFAQRIAKACAESEVCERLLHVSCLGASEKALSRRLQTKAKGEAAVQAAFKDATIFRPAQMVGVEDRLFNTYAQLAKRLPFIPLVDGGHAKLQPVYVRDVADGIVNSLKLKDAPGKTYHLAGPDVLTVKQIVDLVFHTIREPYKALTVPGAIAKLVAAPREMLFKKVPIPMPTFLTADYVAEMQQDNILPVGELGRQVVPTLEDLDVDAMKVTEGIPIEHVRHYRVGGYDFGTTSERQATGGAGYGGGPHQPSAGSGFEKTGAPQPWDSA</sequence>
<dbReference type="InterPro" id="IPR051207">
    <property type="entry name" value="ComplexI_NDUFA9_subunit"/>
</dbReference>
<dbReference type="PANTHER" id="PTHR12126">
    <property type="entry name" value="NADH-UBIQUINONE OXIDOREDUCTASE 39 KDA SUBUNIT-RELATED"/>
    <property type="match status" value="1"/>
</dbReference>
<dbReference type="SUPFAM" id="SSF51735">
    <property type="entry name" value="NAD(P)-binding Rossmann-fold domains"/>
    <property type="match status" value="1"/>
</dbReference>
<evidence type="ECO:0000313" key="3">
    <source>
        <dbReference type="EMBL" id="KAK9824102.1"/>
    </source>
</evidence>
<dbReference type="PANTHER" id="PTHR12126:SF11">
    <property type="entry name" value="NADH DEHYDROGENASE [UBIQUINONE] 1 ALPHA SUBCOMPLEX SUBUNIT 9, MITOCHONDRIAL"/>
    <property type="match status" value="1"/>
</dbReference>
<keyword evidence="4" id="KW-1185">Reference proteome</keyword>
<dbReference type="Proteomes" id="UP001489004">
    <property type="component" value="Unassembled WGS sequence"/>
</dbReference>
<reference evidence="3 4" key="1">
    <citation type="journal article" date="2024" name="Nat. Commun.">
        <title>Phylogenomics reveals the evolutionary origins of lichenization in chlorophyte algae.</title>
        <authorList>
            <person name="Puginier C."/>
            <person name="Libourel C."/>
            <person name="Otte J."/>
            <person name="Skaloud P."/>
            <person name="Haon M."/>
            <person name="Grisel S."/>
            <person name="Petersen M."/>
            <person name="Berrin J.G."/>
            <person name="Delaux P.M."/>
            <person name="Dal Grande F."/>
            <person name="Keller J."/>
        </authorList>
    </citation>
    <scope>NUCLEOTIDE SEQUENCE [LARGE SCALE GENOMIC DNA]</scope>
    <source>
        <strain evidence="3 4">SAG 2043</strain>
    </source>
</reference>
<dbReference type="GO" id="GO:0005739">
    <property type="term" value="C:mitochondrion"/>
    <property type="evidence" value="ECO:0007669"/>
    <property type="project" value="TreeGrafter"/>
</dbReference>
<proteinExistence type="predicted"/>
<accession>A0AAW1QSN0</accession>
<protein>
    <recommendedName>
        <fullName evidence="2">NAD-dependent epimerase/dehydratase domain-containing protein</fullName>
    </recommendedName>
</protein>
<dbReference type="CDD" id="cd05271">
    <property type="entry name" value="NDUFA9_like_SDR_a"/>
    <property type="match status" value="1"/>
</dbReference>
<gene>
    <name evidence="3" type="ORF">WJX72_007754</name>
</gene>
<evidence type="ECO:0000313" key="4">
    <source>
        <dbReference type="Proteomes" id="UP001489004"/>
    </source>
</evidence>
<dbReference type="Pfam" id="PF01370">
    <property type="entry name" value="Epimerase"/>
    <property type="match status" value="1"/>
</dbReference>
<feature type="domain" description="NAD-dependent epimerase/dehydratase" evidence="2">
    <location>
        <begin position="61"/>
        <end position="270"/>
    </location>
</feature>
<organism evidence="3 4">
    <name type="scientific">[Myrmecia] bisecta</name>
    <dbReference type="NCBI Taxonomy" id="41462"/>
    <lineage>
        <taxon>Eukaryota</taxon>
        <taxon>Viridiplantae</taxon>
        <taxon>Chlorophyta</taxon>
        <taxon>core chlorophytes</taxon>
        <taxon>Trebouxiophyceae</taxon>
        <taxon>Trebouxiales</taxon>
        <taxon>Trebouxiaceae</taxon>
        <taxon>Myrmecia</taxon>
    </lineage>
</organism>
<dbReference type="GO" id="GO:0044877">
    <property type="term" value="F:protein-containing complex binding"/>
    <property type="evidence" value="ECO:0007669"/>
    <property type="project" value="TreeGrafter"/>
</dbReference>
<name>A0AAW1QSN0_9CHLO</name>
<dbReference type="Gene3D" id="3.40.50.720">
    <property type="entry name" value="NAD(P)-binding Rossmann-like Domain"/>
    <property type="match status" value="1"/>
</dbReference>
<evidence type="ECO:0000256" key="1">
    <source>
        <dbReference type="SAM" id="MobiDB-lite"/>
    </source>
</evidence>
<feature type="region of interest" description="Disordered" evidence="1">
    <location>
        <begin position="386"/>
        <end position="421"/>
    </location>
</feature>
<dbReference type="InterPro" id="IPR036291">
    <property type="entry name" value="NAD(P)-bd_dom_sf"/>
</dbReference>
<dbReference type="AlphaFoldDB" id="A0AAW1QSN0"/>
<dbReference type="InterPro" id="IPR001509">
    <property type="entry name" value="Epimerase_deHydtase"/>
</dbReference>